<name>A0A9D3PMM9_MEGAT</name>
<dbReference type="Proteomes" id="UP001046870">
    <property type="component" value="Chromosome 15"/>
</dbReference>
<gene>
    <name evidence="2" type="ORF">MATL_G00182920</name>
</gene>
<accession>A0A9D3PMM9</accession>
<keyword evidence="3" id="KW-1185">Reference proteome</keyword>
<evidence type="ECO:0000313" key="2">
    <source>
        <dbReference type="EMBL" id="KAG7464030.1"/>
    </source>
</evidence>
<organism evidence="2 3">
    <name type="scientific">Megalops atlanticus</name>
    <name type="common">Tarpon</name>
    <name type="synonym">Clupea gigantea</name>
    <dbReference type="NCBI Taxonomy" id="7932"/>
    <lineage>
        <taxon>Eukaryota</taxon>
        <taxon>Metazoa</taxon>
        <taxon>Chordata</taxon>
        <taxon>Craniata</taxon>
        <taxon>Vertebrata</taxon>
        <taxon>Euteleostomi</taxon>
        <taxon>Actinopterygii</taxon>
        <taxon>Neopterygii</taxon>
        <taxon>Teleostei</taxon>
        <taxon>Elopiformes</taxon>
        <taxon>Megalopidae</taxon>
        <taxon>Megalops</taxon>
    </lineage>
</organism>
<proteinExistence type="predicted"/>
<feature type="region of interest" description="Disordered" evidence="1">
    <location>
        <begin position="212"/>
        <end position="246"/>
    </location>
</feature>
<feature type="compositionally biased region" description="Basic and acidic residues" evidence="1">
    <location>
        <begin position="52"/>
        <end position="69"/>
    </location>
</feature>
<dbReference type="EMBL" id="JAFDVH010000015">
    <property type="protein sequence ID" value="KAG7464030.1"/>
    <property type="molecule type" value="Genomic_DNA"/>
</dbReference>
<dbReference type="OrthoDB" id="424823at2759"/>
<protein>
    <submittedName>
        <fullName evidence="2">Uncharacterized protein</fullName>
    </submittedName>
</protein>
<reference evidence="2" key="1">
    <citation type="submission" date="2021-01" db="EMBL/GenBank/DDBJ databases">
        <authorList>
            <person name="Zahm M."/>
            <person name="Roques C."/>
            <person name="Cabau C."/>
            <person name="Klopp C."/>
            <person name="Donnadieu C."/>
            <person name="Jouanno E."/>
            <person name="Lampietro C."/>
            <person name="Louis A."/>
            <person name="Herpin A."/>
            <person name="Echchiki A."/>
            <person name="Berthelot C."/>
            <person name="Parey E."/>
            <person name="Roest-Crollius H."/>
            <person name="Braasch I."/>
            <person name="Postlethwait J."/>
            <person name="Bobe J."/>
            <person name="Montfort J."/>
            <person name="Bouchez O."/>
            <person name="Begum T."/>
            <person name="Mejri S."/>
            <person name="Adams A."/>
            <person name="Chen W.-J."/>
            <person name="Guiguen Y."/>
        </authorList>
    </citation>
    <scope>NUCLEOTIDE SEQUENCE</scope>
    <source>
        <strain evidence="2">YG-15Mar2019-1</strain>
        <tissue evidence="2">Brain</tissue>
    </source>
</reference>
<evidence type="ECO:0000256" key="1">
    <source>
        <dbReference type="SAM" id="MobiDB-lite"/>
    </source>
</evidence>
<feature type="region of interest" description="Disordered" evidence="1">
    <location>
        <begin position="38"/>
        <end position="92"/>
    </location>
</feature>
<dbReference type="AlphaFoldDB" id="A0A9D3PMM9"/>
<evidence type="ECO:0000313" key="3">
    <source>
        <dbReference type="Proteomes" id="UP001046870"/>
    </source>
</evidence>
<sequence length="353" mass="38361">MVITPTHPPALFFPSLPPGWRKIKEWVGSGDPGALVIPFSGGLESEPQDVSGAERQKYCEEHKTQREEPGPPQAARRIRTAPGRGLHYGRSDEIPGTLEREAAHPHPKPAAHVLLIAGKPPGRGVSRCLPRASGSRERCVWPLSLPAGPSSVSGRLCGSTSSGYILRQIPEPLRPSDSDRERQGRCNWFVSTRAHAPEKPRHKCVSIRAHAGRPTEVSGKRLSPRLRLEREPPPAGGGTADWRPLGEEGHGERIVTLVIPVIKPRAQPSWTRGRHMRPEQARYGCISATHQPENAQDNTKTGEACAVLAESALRKGSALRQSLWIKRSLAGIGSKAEITDPCEPGEPLQNGNP</sequence>
<comment type="caution">
    <text evidence="2">The sequence shown here is derived from an EMBL/GenBank/DDBJ whole genome shotgun (WGS) entry which is preliminary data.</text>
</comment>